<keyword evidence="4 7" id="KW-0812">Transmembrane</keyword>
<organism evidence="10 11">
    <name type="scientific">Conexibacter arvalis</name>
    <dbReference type="NCBI Taxonomy" id="912552"/>
    <lineage>
        <taxon>Bacteria</taxon>
        <taxon>Bacillati</taxon>
        <taxon>Actinomycetota</taxon>
        <taxon>Thermoleophilia</taxon>
        <taxon>Solirubrobacterales</taxon>
        <taxon>Conexibacteraceae</taxon>
        <taxon>Conexibacter</taxon>
    </lineage>
</organism>
<evidence type="ECO:0000256" key="8">
    <source>
        <dbReference type="SAM" id="SignalP"/>
    </source>
</evidence>
<dbReference type="InterPro" id="IPR032816">
    <property type="entry name" value="VTT_dom"/>
</dbReference>
<name>A0A840IKE6_9ACTN</name>
<evidence type="ECO:0000256" key="5">
    <source>
        <dbReference type="ARBA" id="ARBA00022989"/>
    </source>
</evidence>
<accession>A0A840IKE6</accession>
<comment type="caution">
    <text evidence="7">Lacks conserved residue(s) required for the propagation of feature annotation.</text>
</comment>
<dbReference type="Pfam" id="PF09335">
    <property type="entry name" value="VTT_dom"/>
    <property type="match status" value="1"/>
</dbReference>
<feature type="transmembrane region" description="Helical" evidence="7">
    <location>
        <begin position="35"/>
        <end position="58"/>
    </location>
</feature>
<gene>
    <name evidence="10" type="ORF">BDZ31_004820</name>
</gene>
<proteinExistence type="inferred from homology"/>
<evidence type="ECO:0000256" key="1">
    <source>
        <dbReference type="ARBA" id="ARBA00004651"/>
    </source>
</evidence>
<comment type="caution">
    <text evidence="10">The sequence shown here is derived from an EMBL/GenBank/DDBJ whole genome shotgun (WGS) entry which is preliminary data.</text>
</comment>
<keyword evidence="3 7" id="KW-1003">Cell membrane</keyword>
<feature type="chain" id="PRO_5032648850" description="TVP38/TMEM64 family membrane protein" evidence="8">
    <location>
        <begin position="21"/>
        <end position="213"/>
    </location>
</feature>
<evidence type="ECO:0000313" key="11">
    <source>
        <dbReference type="Proteomes" id="UP000585272"/>
    </source>
</evidence>
<evidence type="ECO:0000259" key="9">
    <source>
        <dbReference type="Pfam" id="PF09335"/>
    </source>
</evidence>
<keyword evidence="8" id="KW-0732">Signal</keyword>
<evidence type="ECO:0000313" key="10">
    <source>
        <dbReference type="EMBL" id="MBB4665199.1"/>
    </source>
</evidence>
<feature type="transmembrane region" description="Helical" evidence="7">
    <location>
        <begin position="153"/>
        <end position="173"/>
    </location>
</feature>
<keyword evidence="11" id="KW-1185">Reference proteome</keyword>
<dbReference type="GO" id="GO:0005886">
    <property type="term" value="C:plasma membrane"/>
    <property type="evidence" value="ECO:0007669"/>
    <property type="project" value="UniProtKB-SubCell"/>
</dbReference>
<protein>
    <recommendedName>
        <fullName evidence="7">TVP38/TMEM64 family membrane protein</fullName>
    </recommendedName>
</protein>
<evidence type="ECO:0000256" key="7">
    <source>
        <dbReference type="RuleBase" id="RU366058"/>
    </source>
</evidence>
<dbReference type="RefSeq" id="WP_183345922.1">
    <property type="nucleotide sequence ID" value="NZ_JACHNU010000012.1"/>
</dbReference>
<sequence length="213" mass="21264">MAIRRLLPALLLLAAAFAAAALLLPKSPDALRDLLLSIGVLAPVVAFGAWLLLTPALFPGTVLAAASGLAFGTIGGAGLAWGGAVLGGLIAFALARTVARGPVERFVAGRRRLGAVSELLERRGFAAVLAARLMPGVPVTALHYAAGASPVRLRAFVGAMSIGALLRTVPYVLLGQGIGSGSPLVVAVGAGSIVLGGLGGTALLWQLKARAAI</sequence>
<dbReference type="PANTHER" id="PTHR12677:SF59">
    <property type="entry name" value="GOLGI APPARATUS MEMBRANE PROTEIN TVP38-RELATED"/>
    <property type="match status" value="1"/>
</dbReference>
<keyword evidence="5 7" id="KW-1133">Transmembrane helix</keyword>
<evidence type="ECO:0000256" key="4">
    <source>
        <dbReference type="ARBA" id="ARBA00022692"/>
    </source>
</evidence>
<dbReference type="PANTHER" id="PTHR12677">
    <property type="entry name" value="GOLGI APPARATUS MEMBRANE PROTEIN TVP38-RELATED"/>
    <property type="match status" value="1"/>
</dbReference>
<evidence type="ECO:0000256" key="2">
    <source>
        <dbReference type="ARBA" id="ARBA00008640"/>
    </source>
</evidence>
<evidence type="ECO:0000256" key="6">
    <source>
        <dbReference type="ARBA" id="ARBA00023136"/>
    </source>
</evidence>
<feature type="transmembrane region" description="Helical" evidence="7">
    <location>
        <begin position="185"/>
        <end position="205"/>
    </location>
</feature>
<evidence type="ECO:0000256" key="3">
    <source>
        <dbReference type="ARBA" id="ARBA00022475"/>
    </source>
</evidence>
<dbReference type="AlphaFoldDB" id="A0A840IKE6"/>
<feature type="domain" description="VTT" evidence="9">
    <location>
        <begin position="58"/>
        <end position="176"/>
    </location>
</feature>
<comment type="subcellular location">
    <subcellularLocation>
        <location evidence="1 7">Cell membrane</location>
        <topology evidence="1 7">Multi-pass membrane protein</topology>
    </subcellularLocation>
</comment>
<feature type="transmembrane region" description="Helical" evidence="7">
    <location>
        <begin position="70"/>
        <end position="95"/>
    </location>
</feature>
<reference evidence="10 11" key="1">
    <citation type="submission" date="2020-08" db="EMBL/GenBank/DDBJ databases">
        <title>Genomic Encyclopedia of Archaeal and Bacterial Type Strains, Phase II (KMG-II): from individual species to whole genera.</title>
        <authorList>
            <person name="Goeker M."/>
        </authorList>
    </citation>
    <scope>NUCLEOTIDE SEQUENCE [LARGE SCALE GENOMIC DNA]</scope>
    <source>
        <strain evidence="10 11">DSM 23288</strain>
    </source>
</reference>
<comment type="similarity">
    <text evidence="2 7">Belongs to the TVP38/TMEM64 family.</text>
</comment>
<keyword evidence="6 7" id="KW-0472">Membrane</keyword>
<dbReference type="EMBL" id="JACHNU010000012">
    <property type="protein sequence ID" value="MBB4665199.1"/>
    <property type="molecule type" value="Genomic_DNA"/>
</dbReference>
<feature type="signal peptide" evidence="8">
    <location>
        <begin position="1"/>
        <end position="20"/>
    </location>
</feature>
<dbReference type="InterPro" id="IPR015414">
    <property type="entry name" value="TMEM64"/>
</dbReference>
<dbReference type="Proteomes" id="UP000585272">
    <property type="component" value="Unassembled WGS sequence"/>
</dbReference>